<dbReference type="EMBL" id="JABFAJ010000024">
    <property type="protein sequence ID" value="NNU28692.1"/>
    <property type="molecule type" value="Genomic_DNA"/>
</dbReference>
<evidence type="ECO:0000256" key="5">
    <source>
        <dbReference type="ARBA" id="ARBA00023065"/>
    </source>
</evidence>
<protein>
    <submittedName>
        <fullName evidence="11">Chloride channel protein</fullName>
    </submittedName>
</protein>
<organism evidence="11 12">
    <name type="scientific">Isoptericola sediminis</name>
    <dbReference type="NCBI Taxonomy" id="2733572"/>
    <lineage>
        <taxon>Bacteria</taxon>
        <taxon>Bacillati</taxon>
        <taxon>Actinomycetota</taxon>
        <taxon>Actinomycetes</taxon>
        <taxon>Micrococcales</taxon>
        <taxon>Promicromonosporaceae</taxon>
        <taxon>Isoptericola</taxon>
    </lineage>
</organism>
<evidence type="ECO:0000313" key="11">
    <source>
        <dbReference type="EMBL" id="NNU28692.1"/>
    </source>
</evidence>
<feature type="transmembrane region" description="Helical" evidence="10">
    <location>
        <begin position="420"/>
        <end position="439"/>
    </location>
</feature>
<dbReference type="PANTHER" id="PTHR43427">
    <property type="entry name" value="CHLORIDE CHANNEL PROTEIN CLC-E"/>
    <property type="match status" value="1"/>
</dbReference>
<reference evidence="11 12" key="1">
    <citation type="submission" date="2020-05" db="EMBL/GenBank/DDBJ databases">
        <title>Genome sequence of Isoptericola sp. JC619 isolated from Chilika lagoon, India.</title>
        <authorList>
            <person name="Kumar D."/>
            <person name="Appam K."/>
            <person name="Gandham S."/>
            <person name="Uppada J."/>
            <person name="Sasikala C."/>
            <person name="Venkata Ramana C."/>
        </authorList>
    </citation>
    <scope>NUCLEOTIDE SEQUENCE [LARGE SCALE GENOMIC DNA]</scope>
    <source>
        <strain evidence="11 12">JC619</strain>
    </source>
</reference>
<dbReference type="CDD" id="cd00400">
    <property type="entry name" value="Voltage_gated_ClC"/>
    <property type="match status" value="1"/>
</dbReference>
<dbReference type="InterPro" id="IPR001807">
    <property type="entry name" value="ClC"/>
</dbReference>
<proteinExistence type="predicted"/>
<dbReference type="PANTHER" id="PTHR43427:SF6">
    <property type="entry name" value="CHLORIDE CHANNEL PROTEIN CLC-E"/>
    <property type="match status" value="1"/>
</dbReference>
<comment type="caution">
    <text evidence="11">The sequence shown here is derived from an EMBL/GenBank/DDBJ whole genome shotgun (WGS) entry which is preliminary data.</text>
</comment>
<evidence type="ECO:0000256" key="8">
    <source>
        <dbReference type="ARBA" id="ARBA00023214"/>
    </source>
</evidence>
<feature type="transmembrane region" description="Helical" evidence="10">
    <location>
        <begin position="77"/>
        <end position="96"/>
    </location>
</feature>
<feature type="transmembrane region" description="Helical" evidence="10">
    <location>
        <begin position="253"/>
        <end position="276"/>
    </location>
</feature>
<keyword evidence="5" id="KW-0406">Ion transport</keyword>
<evidence type="ECO:0000256" key="3">
    <source>
        <dbReference type="ARBA" id="ARBA00022692"/>
    </source>
</evidence>
<evidence type="ECO:0000256" key="4">
    <source>
        <dbReference type="ARBA" id="ARBA00022989"/>
    </source>
</evidence>
<comment type="subcellular location">
    <subcellularLocation>
        <location evidence="1">Membrane</location>
        <topology evidence="1">Multi-pass membrane protein</topology>
    </subcellularLocation>
</comment>
<dbReference type="AlphaFoldDB" id="A0A849JZI1"/>
<evidence type="ECO:0000256" key="6">
    <source>
        <dbReference type="ARBA" id="ARBA00023136"/>
    </source>
</evidence>
<gene>
    <name evidence="11" type="ORF">HLI28_14255</name>
</gene>
<dbReference type="Pfam" id="PF00654">
    <property type="entry name" value="Voltage_CLC"/>
    <property type="match status" value="1"/>
</dbReference>
<keyword evidence="7" id="KW-0869">Chloride channel</keyword>
<dbReference type="InterPro" id="IPR050368">
    <property type="entry name" value="ClC-type_chloride_channel"/>
</dbReference>
<evidence type="ECO:0000256" key="7">
    <source>
        <dbReference type="ARBA" id="ARBA00023173"/>
    </source>
</evidence>
<dbReference type="RefSeq" id="WP_171248204.1">
    <property type="nucleotide sequence ID" value="NZ_JABFAJ010000024.1"/>
</dbReference>
<dbReference type="Gene3D" id="1.10.3080.10">
    <property type="entry name" value="Clc chloride channel"/>
    <property type="match status" value="1"/>
</dbReference>
<dbReference type="InterPro" id="IPR014743">
    <property type="entry name" value="Cl-channel_core"/>
</dbReference>
<accession>A0A849JZI1</accession>
<keyword evidence="6 10" id="KW-0472">Membrane</keyword>
<feature type="transmembrane region" description="Helical" evidence="10">
    <location>
        <begin position="27"/>
        <end position="57"/>
    </location>
</feature>
<keyword evidence="9" id="KW-0407">Ion channel</keyword>
<name>A0A849JZI1_9MICO</name>
<feature type="transmembrane region" description="Helical" evidence="10">
    <location>
        <begin position="180"/>
        <end position="205"/>
    </location>
</feature>
<feature type="transmembrane region" description="Helical" evidence="10">
    <location>
        <begin position="217"/>
        <end position="241"/>
    </location>
</feature>
<evidence type="ECO:0000313" key="12">
    <source>
        <dbReference type="Proteomes" id="UP000557204"/>
    </source>
</evidence>
<evidence type="ECO:0000256" key="2">
    <source>
        <dbReference type="ARBA" id="ARBA00022448"/>
    </source>
</evidence>
<evidence type="ECO:0000256" key="10">
    <source>
        <dbReference type="SAM" id="Phobius"/>
    </source>
</evidence>
<keyword evidence="2" id="KW-0813">Transport</keyword>
<sequence>MHTPGSRSWRAGLVPTGRPGAHEVRPAALVVVAVAAGALGALGGVALRALVGLLTQVFTGSADPSLHSVGVDLSHPAVPWLGAGVLVAAPVLGGLLQGPVVHRWAPVSARGLGVPEVMLAVARDGGRVPPRVAAVKAYAASVCLGSGGSVGVVGPTVQIGAVLASGAGQLLRLPDHRLRAVVAAGAAAGITGAFDAPLAGALFAVELVLLEISGGALAVLALAVATGVGVGHLLGTGGPLLALPPHTVAGGPALAAVGVLGVAAGATGALFTRFLYATADVCDRLWRGPEWLRPAVGGLLLGGLLLWWPQLYGVGYGAVADALAGRFVLVTLLALVALKILATSLTLGVGGSGGVFAPALFVGAMLGGACGQVVTTVWPGSGTDAAAFTVIGMAAVLAGTVRAPATAVAFVVEVLAVPDLLAALLVAVLLAAVTSRLLCADTVYTRKLTRRGVALHR</sequence>
<feature type="transmembrane region" description="Helical" evidence="10">
    <location>
        <begin position="296"/>
        <end position="315"/>
    </location>
</feature>
<feature type="transmembrane region" description="Helical" evidence="10">
    <location>
        <begin position="385"/>
        <end position="405"/>
    </location>
</feature>
<keyword evidence="4 10" id="KW-1133">Transmembrane helix</keyword>
<feature type="transmembrane region" description="Helical" evidence="10">
    <location>
        <begin position="355"/>
        <end position="378"/>
    </location>
</feature>
<keyword evidence="12" id="KW-1185">Reference proteome</keyword>
<keyword evidence="3 10" id="KW-0812">Transmembrane</keyword>
<keyword evidence="8" id="KW-0868">Chloride</keyword>
<dbReference type="GO" id="GO:0034707">
    <property type="term" value="C:chloride channel complex"/>
    <property type="evidence" value="ECO:0007669"/>
    <property type="project" value="UniProtKB-KW"/>
</dbReference>
<dbReference type="SUPFAM" id="SSF81340">
    <property type="entry name" value="Clc chloride channel"/>
    <property type="match status" value="1"/>
</dbReference>
<dbReference type="PRINTS" id="PR00762">
    <property type="entry name" value="CLCHANNEL"/>
</dbReference>
<feature type="transmembrane region" description="Helical" evidence="10">
    <location>
        <begin position="327"/>
        <end position="349"/>
    </location>
</feature>
<evidence type="ECO:0000256" key="9">
    <source>
        <dbReference type="ARBA" id="ARBA00023303"/>
    </source>
</evidence>
<evidence type="ECO:0000256" key="1">
    <source>
        <dbReference type="ARBA" id="ARBA00004141"/>
    </source>
</evidence>
<dbReference type="GO" id="GO:0005254">
    <property type="term" value="F:chloride channel activity"/>
    <property type="evidence" value="ECO:0007669"/>
    <property type="project" value="UniProtKB-KW"/>
</dbReference>
<dbReference type="Proteomes" id="UP000557204">
    <property type="component" value="Unassembled WGS sequence"/>
</dbReference>